<feature type="non-terminal residue" evidence="2">
    <location>
        <position position="1"/>
    </location>
</feature>
<organism evidence="2 3">
    <name type="scientific">Wuchereria bancrofti</name>
    <dbReference type="NCBI Taxonomy" id="6293"/>
    <lineage>
        <taxon>Eukaryota</taxon>
        <taxon>Metazoa</taxon>
        <taxon>Ecdysozoa</taxon>
        <taxon>Nematoda</taxon>
        <taxon>Chromadorea</taxon>
        <taxon>Rhabditida</taxon>
        <taxon>Spirurina</taxon>
        <taxon>Spiruromorpha</taxon>
        <taxon>Filarioidea</taxon>
        <taxon>Onchocercidae</taxon>
        <taxon>Wuchereria</taxon>
    </lineage>
</organism>
<evidence type="ECO:0000313" key="3">
    <source>
        <dbReference type="Proteomes" id="UP000004810"/>
    </source>
</evidence>
<dbReference type="Pfam" id="PF01344">
    <property type="entry name" value="Kelch_1"/>
    <property type="match status" value="1"/>
</dbReference>
<dbReference type="InterPro" id="IPR015915">
    <property type="entry name" value="Kelch-typ_b-propeller"/>
</dbReference>
<evidence type="ECO:0000313" key="2">
    <source>
        <dbReference type="EMBL" id="EJW73836.1"/>
    </source>
</evidence>
<sequence length="92" mass="10836">KNEIKKDLTRFKINIMDDQKNMIWSMNTEARIPRDLLLAIGGWEKRGPTNVAEVLNINTNKWQRAKTFEDNRQIAYHECIVINNVKILLLNI</sequence>
<dbReference type="SUPFAM" id="SSF117281">
    <property type="entry name" value="Kelch motif"/>
    <property type="match status" value="1"/>
</dbReference>
<accession>J9DVS2</accession>
<protein>
    <submittedName>
        <fullName evidence="2">Uncharacterized protein</fullName>
    </submittedName>
</protein>
<reference evidence="3" key="1">
    <citation type="submission" date="2012-08" db="EMBL/GenBank/DDBJ databases">
        <title>The Genome Sequence of Wuchereria bancrofti.</title>
        <authorList>
            <person name="Nutman T.B."/>
            <person name="Fink D.L."/>
            <person name="Russ C."/>
            <person name="Young S."/>
            <person name="Zeng Q."/>
            <person name="Koehrsen M."/>
            <person name="Alvarado L."/>
            <person name="Berlin A."/>
            <person name="Chapman S.B."/>
            <person name="Chen Z."/>
            <person name="Freedman E."/>
            <person name="Gellesch M."/>
            <person name="Goldberg J."/>
            <person name="Griggs A."/>
            <person name="Gujja S."/>
            <person name="Heilman E.R."/>
            <person name="Heiman D."/>
            <person name="Hepburn T."/>
            <person name="Howarth C."/>
            <person name="Jen D."/>
            <person name="Larson L."/>
            <person name="Lewis B."/>
            <person name="Mehta T."/>
            <person name="Park D."/>
            <person name="Pearson M."/>
            <person name="Roberts A."/>
            <person name="Saif S."/>
            <person name="Shea T."/>
            <person name="Shenoy N."/>
            <person name="Sisk P."/>
            <person name="Stolte C."/>
            <person name="Sykes S."/>
            <person name="Walk T."/>
            <person name="White J."/>
            <person name="Yandava C."/>
            <person name="Haas B."/>
            <person name="Henn M.R."/>
            <person name="Nusbaum C."/>
            <person name="Birren B."/>
        </authorList>
    </citation>
    <scope>NUCLEOTIDE SEQUENCE [LARGE SCALE GENOMIC DNA]</scope>
    <source>
        <strain evidence="3">NA</strain>
    </source>
</reference>
<dbReference type="InterPro" id="IPR006652">
    <property type="entry name" value="Kelch_1"/>
</dbReference>
<gene>
    <name evidence="2" type="ORF">WUBG_15257</name>
</gene>
<dbReference type="EMBL" id="ADBV01013317">
    <property type="protein sequence ID" value="EJW73836.1"/>
    <property type="molecule type" value="Genomic_DNA"/>
</dbReference>
<keyword evidence="1" id="KW-0880">Kelch repeat</keyword>
<proteinExistence type="predicted"/>
<dbReference type="Gene3D" id="2.120.10.80">
    <property type="entry name" value="Kelch-type beta propeller"/>
    <property type="match status" value="1"/>
</dbReference>
<name>J9DVS2_WUCBA</name>
<comment type="caution">
    <text evidence="2">The sequence shown here is derived from an EMBL/GenBank/DDBJ whole genome shotgun (WGS) entry which is preliminary data.</text>
</comment>
<dbReference type="AlphaFoldDB" id="J9DVS2"/>
<evidence type="ECO:0000256" key="1">
    <source>
        <dbReference type="ARBA" id="ARBA00022441"/>
    </source>
</evidence>
<dbReference type="Proteomes" id="UP000004810">
    <property type="component" value="Unassembled WGS sequence"/>
</dbReference>